<feature type="compositionally biased region" description="Basic and acidic residues" evidence="1">
    <location>
        <begin position="263"/>
        <end position="291"/>
    </location>
</feature>
<comment type="caution">
    <text evidence="2">The sequence shown here is derived from an EMBL/GenBank/DDBJ whole genome shotgun (WGS) entry which is preliminary data.</text>
</comment>
<gene>
    <name evidence="2" type="ORF">GBAR_LOCUS2908</name>
</gene>
<feature type="region of interest" description="Disordered" evidence="1">
    <location>
        <begin position="1"/>
        <end position="312"/>
    </location>
</feature>
<dbReference type="Proteomes" id="UP001174909">
    <property type="component" value="Unassembled WGS sequence"/>
</dbReference>
<name>A0AA35R1K4_GEOBA</name>
<feature type="compositionally biased region" description="Gly residues" evidence="1">
    <location>
        <begin position="235"/>
        <end position="247"/>
    </location>
</feature>
<evidence type="ECO:0000256" key="1">
    <source>
        <dbReference type="SAM" id="MobiDB-lite"/>
    </source>
</evidence>
<reference evidence="2" key="1">
    <citation type="submission" date="2023-03" db="EMBL/GenBank/DDBJ databases">
        <authorList>
            <person name="Steffen K."/>
            <person name="Cardenas P."/>
        </authorList>
    </citation>
    <scope>NUCLEOTIDE SEQUENCE</scope>
</reference>
<sequence>MLFVAATENIFGSSQATPSPPPSTSIVPSSTTDEVKSAGGDNEDLFPGDSVREGREEGGEEDGSDTRAVNQGDGEGEGEAVKEVEKEEEKEKEGEKQGVTPVEVSTDPLTSAVDEAKEKSEPPSQTSRQTSQTSQTTSQTSRQTSQTTSQTSQADQEEDIFKPSDEKVGDDEPLSAATEPQKSRDLFSEDAMDSGLFGSSTSARSRDMFAPVGGDGDDLFKPQVKEETLFQQQGAVGGGGGGGGGGGEGDEFVMVDSGDVPTQEEKTLQKPRETAKQDDQVTDKVAVKSDDVNQTVTEKGEGGGREGERGRE</sequence>
<feature type="compositionally biased region" description="Basic and acidic residues" evidence="1">
    <location>
        <begin position="298"/>
        <end position="312"/>
    </location>
</feature>
<dbReference type="EMBL" id="CASHTH010000399">
    <property type="protein sequence ID" value="CAI8000363.1"/>
    <property type="molecule type" value="Genomic_DNA"/>
</dbReference>
<feature type="compositionally biased region" description="Basic and acidic residues" evidence="1">
    <location>
        <begin position="79"/>
        <end position="96"/>
    </location>
</feature>
<feature type="compositionally biased region" description="Basic and acidic residues" evidence="1">
    <location>
        <begin position="218"/>
        <end position="228"/>
    </location>
</feature>
<keyword evidence="3" id="KW-1185">Reference proteome</keyword>
<protein>
    <submittedName>
        <fullName evidence="2">Uncharacterized protein</fullName>
    </submittedName>
</protein>
<evidence type="ECO:0000313" key="2">
    <source>
        <dbReference type="EMBL" id="CAI8000363.1"/>
    </source>
</evidence>
<dbReference type="AlphaFoldDB" id="A0AA35R1K4"/>
<organism evidence="2 3">
    <name type="scientific">Geodia barretti</name>
    <name type="common">Barrett's horny sponge</name>
    <dbReference type="NCBI Taxonomy" id="519541"/>
    <lineage>
        <taxon>Eukaryota</taxon>
        <taxon>Metazoa</taxon>
        <taxon>Porifera</taxon>
        <taxon>Demospongiae</taxon>
        <taxon>Heteroscleromorpha</taxon>
        <taxon>Tetractinellida</taxon>
        <taxon>Astrophorina</taxon>
        <taxon>Geodiidae</taxon>
        <taxon>Geodia</taxon>
    </lineage>
</organism>
<accession>A0AA35R1K4</accession>
<proteinExistence type="predicted"/>
<evidence type="ECO:0000313" key="3">
    <source>
        <dbReference type="Proteomes" id="UP001174909"/>
    </source>
</evidence>
<feature type="compositionally biased region" description="Low complexity" evidence="1">
    <location>
        <begin position="124"/>
        <end position="153"/>
    </location>
</feature>